<evidence type="ECO:0000313" key="2">
    <source>
        <dbReference type="EMBL" id="RXF68667.1"/>
    </source>
</evidence>
<name>A0A4Q0M6J7_9SPHI</name>
<reference evidence="2 3" key="1">
    <citation type="submission" date="2018-12" db="EMBL/GenBank/DDBJ databases">
        <title>The Draft Genome Sequence of the Soil Bacterium Pedobacter tournemirensis R1.</title>
        <authorList>
            <person name="He J."/>
        </authorList>
    </citation>
    <scope>NUCLEOTIDE SEQUENCE [LARGE SCALE GENOMIC DNA]</scope>
    <source>
        <strain evidence="2 3">R1</strain>
    </source>
</reference>
<dbReference type="PANTHER" id="PTHR38792">
    <property type="entry name" value="BNR/ASP-BOX REPEAT DOMAIN PROTEIN (AFU_ORTHOLOGUE AFUA_7G06430)-RELATED"/>
    <property type="match status" value="1"/>
</dbReference>
<dbReference type="AlphaFoldDB" id="A0A4Q0M6J7"/>
<comment type="caution">
    <text evidence="2">The sequence shown here is derived from an EMBL/GenBank/DDBJ whole genome shotgun (WGS) entry which is preliminary data.</text>
</comment>
<dbReference type="Proteomes" id="UP000290848">
    <property type="component" value="Unassembled WGS sequence"/>
</dbReference>
<gene>
    <name evidence="2" type="ORF">EKH83_15170</name>
</gene>
<dbReference type="RefSeq" id="WP_128770299.1">
    <property type="nucleotide sequence ID" value="NZ_RXOC01000010.1"/>
</dbReference>
<protein>
    <recommendedName>
        <fullName evidence="4">Exo-alpha-sialidase</fullName>
    </recommendedName>
</protein>
<sequence length="544" mass="61506">MTRYLSRLFKMLSLLCALHCNALGQEHSSTDVRIAWDYSSMQQIAGMGGYPRLTRLKDSTLLVIYETRTGNVHLKKSTDDGKSWSAPMEVFSQSVYASADGKSTLVNIANPEIKQLENGDVIIACNYRPQKAEIAPYSIVVRRSTDNAQTWLPPQCLYSAAPRFTDGCWEPSFLQLPNGELQVYFANENPYRNSDEQEISMLRSQDNGITWSEKTTTVSFRKNRRDGMPVPVILGNDIVVAIEDNKIGQFKPYTVRTTISKNWAEPLLADSPNRNYALDNLVADTIYMGAPYLIKLPNGQTLLSYQTNERRMHDWELSTMEVAIGDTEGKKFGKRTRPFDVPLGKEAKWNSLSVWDNRTVAALSSSDFKSRYVAPWLIKGYIIPDIKLKNSKIDDYPIFIGAKGRSNLKAGLTFSDGSIIMECNVSEPKVTSASDSSGVFLFLKLDKQVYKIWSSKGGQNHLFIKKHDQWKRSALISKLSINVKHTPQGYKISYRVPPSFQGAKASQEFSIGLAFSTRNKEKRYVEYLANMEEGRPETWIKILL</sequence>
<dbReference type="InterPro" id="IPR036278">
    <property type="entry name" value="Sialidase_sf"/>
</dbReference>
<evidence type="ECO:0000256" key="1">
    <source>
        <dbReference type="SAM" id="SignalP"/>
    </source>
</evidence>
<feature type="signal peptide" evidence="1">
    <location>
        <begin position="1"/>
        <end position="22"/>
    </location>
</feature>
<accession>A0A4Q0M6J7</accession>
<keyword evidence="1" id="KW-0732">Signal</keyword>
<organism evidence="2 3">
    <name type="scientific">Arcticibacter tournemirensis</name>
    <dbReference type="NCBI Taxonomy" id="699437"/>
    <lineage>
        <taxon>Bacteria</taxon>
        <taxon>Pseudomonadati</taxon>
        <taxon>Bacteroidota</taxon>
        <taxon>Sphingobacteriia</taxon>
        <taxon>Sphingobacteriales</taxon>
        <taxon>Sphingobacteriaceae</taxon>
        <taxon>Arcticibacter</taxon>
    </lineage>
</organism>
<dbReference type="SUPFAM" id="SSF50939">
    <property type="entry name" value="Sialidases"/>
    <property type="match status" value="1"/>
</dbReference>
<dbReference type="CDD" id="cd15482">
    <property type="entry name" value="Sialidase_non-viral"/>
    <property type="match status" value="1"/>
</dbReference>
<dbReference type="Gene3D" id="2.120.10.10">
    <property type="match status" value="1"/>
</dbReference>
<feature type="chain" id="PRO_5020789125" description="Exo-alpha-sialidase" evidence="1">
    <location>
        <begin position="23"/>
        <end position="544"/>
    </location>
</feature>
<dbReference type="PANTHER" id="PTHR38792:SF3">
    <property type="entry name" value="BNR_ASP-BOX REPEAT DOMAIN PROTEIN (AFU_ORTHOLOGUE AFUA_7G06430)-RELATED"/>
    <property type="match status" value="1"/>
</dbReference>
<dbReference type="EMBL" id="RXOC01000010">
    <property type="protein sequence ID" value="RXF68667.1"/>
    <property type="molecule type" value="Genomic_DNA"/>
</dbReference>
<proteinExistence type="predicted"/>
<evidence type="ECO:0000313" key="3">
    <source>
        <dbReference type="Proteomes" id="UP000290848"/>
    </source>
</evidence>
<evidence type="ECO:0008006" key="4">
    <source>
        <dbReference type="Google" id="ProtNLM"/>
    </source>
</evidence>